<protein>
    <recommendedName>
        <fullName evidence="3">BREX-4 system phosphatase PglZ</fullName>
    </recommendedName>
</protein>
<sequence>MLKSFGTIDDMLVAIDADKNVTGSNAGTANRFPVRFVLFDNFRDSYEFISKMSDKDVEIQSVDKWMNPQHDDMFISRIELANNIEKYIEDIKGEDCVVAPFSELARFYDNIEHKEFDALITKLKSIQSTNIAFDKHQRIYIVIVGQYSKISNFENDPQMFAWYLKSDGKQFNYRLVLSNGTDYDVRNLKNRYTVVNNLKEWLYMWRNGMDISNTIISTSPSIYAYEQNALPDNAFDFDRCENVYKFLTLGLKLSFGNVQYKECDDAHWRELAEKIDVTNFTFSKFIKQYFHLFELRDYRDFTKAWHGTDNSFDRWLLATYYLSEFDKSDYLFSALQNCCTYTDRELFEQLMLAIFDFEDMSAQSSIRIDILRMFKHKGALSKEAQETLEERLIKVATNYGFKTAANLLTPFTSVEKEIAVKWYGEGNLAVCDLRENFPMFYCYLQNNVLPIDSQDWIENYIEKYKKAKFSNKYDQSVSDVLLVHSSNDIAFNTWYQDFRTVRTILADRGDIDVFYWIDGLGIDWIPVVQHIVESEKQNGIYLNEVIVGKSLLPTVTSINKADLEKLVPDKLVKTGDLDNLAHKTNNRYPEYILEEFDIVANAIRSIIDEYAGKKIAIVSDHGLTHLSQYCTGLNLAGFESDHHGRLAKKKSGISLDNKYVVVNEDTVCALEHSSLCSKVPVGQASHGGATPEEVLVPIFIISNQESVQSWTAKLLTKELSATVPIIRFEIKGLKDEIPCMVYNSKSYKLSNVADNEYQSARIELVQNVRDIVLCIGSSKQKYQIDINFGADEEDLF</sequence>
<name>A0A1Y3QWF8_9BACT</name>
<dbReference type="RefSeq" id="WP_087402063.1">
    <property type="nucleotide sequence ID" value="NZ_NFHB01000004.1"/>
</dbReference>
<dbReference type="EMBL" id="NFHB01000004">
    <property type="protein sequence ID" value="OUN03425.1"/>
    <property type="molecule type" value="Genomic_DNA"/>
</dbReference>
<evidence type="ECO:0008006" key="3">
    <source>
        <dbReference type="Google" id="ProtNLM"/>
    </source>
</evidence>
<evidence type="ECO:0000313" key="2">
    <source>
        <dbReference type="Proteomes" id="UP000195772"/>
    </source>
</evidence>
<comment type="caution">
    <text evidence="1">The sequence shown here is derived from an EMBL/GenBank/DDBJ whole genome shotgun (WGS) entry which is preliminary data.</text>
</comment>
<dbReference type="NCBIfam" id="NF033445">
    <property type="entry name" value="BREX_PglZ_4"/>
    <property type="match status" value="1"/>
</dbReference>
<evidence type="ECO:0000313" key="1">
    <source>
        <dbReference type="EMBL" id="OUN03425.1"/>
    </source>
</evidence>
<organism evidence="1 2">
    <name type="scientific">Alistipes onderdonkii</name>
    <dbReference type="NCBI Taxonomy" id="328813"/>
    <lineage>
        <taxon>Bacteria</taxon>
        <taxon>Pseudomonadati</taxon>
        <taxon>Bacteroidota</taxon>
        <taxon>Bacteroidia</taxon>
        <taxon>Bacteroidales</taxon>
        <taxon>Rikenellaceae</taxon>
        <taxon>Alistipes</taxon>
    </lineage>
</organism>
<reference evidence="2" key="1">
    <citation type="submission" date="2017-04" db="EMBL/GenBank/DDBJ databases">
        <title>Function of individual gut microbiota members based on whole genome sequencing of pure cultures obtained from chicken caecum.</title>
        <authorList>
            <person name="Medvecky M."/>
            <person name="Cejkova D."/>
            <person name="Polansky O."/>
            <person name="Karasova D."/>
            <person name="Kubasova T."/>
            <person name="Cizek A."/>
            <person name="Rychlik I."/>
        </authorList>
    </citation>
    <scope>NUCLEOTIDE SEQUENCE [LARGE SCALE GENOMIC DNA]</scope>
    <source>
        <strain evidence="2">An90</strain>
    </source>
</reference>
<dbReference type="OrthoDB" id="2015940at2"/>
<gene>
    <name evidence="1" type="ORF">B5G41_06990</name>
</gene>
<proteinExistence type="predicted"/>
<dbReference type="AlphaFoldDB" id="A0A1Y3QWF8"/>
<dbReference type="Proteomes" id="UP000195772">
    <property type="component" value="Unassembled WGS sequence"/>
</dbReference>
<accession>A0A1Y3QWF8</accession>